<reference evidence="1" key="1">
    <citation type="journal article" date="2022" name="Int. J. Mol. Sci.">
        <title>Draft Genome of Tanacetum Coccineum: Genomic Comparison of Closely Related Tanacetum-Family Plants.</title>
        <authorList>
            <person name="Yamashiro T."/>
            <person name="Shiraishi A."/>
            <person name="Nakayama K."/>
            <person name="Satake H."/>
        </authorList>
    </citation>
    <scope>NUCLEOTIDE SEQUENCE</scope>
</reference>
<keyword evidence="2" id="KW-1185">Reference proteome</keyword>
<evidence type="ECO:0000313" key="2">
    <source>
        <dbReference type="Proteomes" id="UP001151760"/>
    </source>
</evidence>
<sequence length="335" mass="37572">MEAHIDPKLPVQVNKIASSCEICSGPYDTQYCMENPEQAFVDYASLRINEAGGKWFTFKPEQNNLGALLSDTVKNPKLNVNSTSSVFSARSYPMEDPQSSSHPLNLINAIRTCSKQVNESRKDQPKVKTLTVNEIGTPKLKEPEQTLEDEFKDLRLNLPVFEVLAHALMYNAILDKYIVSLELDKNGSAFIQGEMPKKMKDLRLFTLPCRLVDSKPFDTLDNLGSCMNLISLYLFKKLKIRLLKEIDHVFGLADGTKSYLIGIVKNVEVHIGKLKLLEDFYVIDMEKDFATLLLVGRGFLATASVVIDYRKAKIAVGEGVTRSIFGVKEIDLGDE</sequence>
<accession>A0ABQ5G4Y1</accession>
<dbReference type="Gene3D" id="2.40.70.10">
    <property type="entry name" value="Acid Proteases"/>
    <property type="match status" value="1"/>
</dbReference>
<organism evidence="1 2">
    <name type="scientific">Tanacetum coccineum</name>
    <dbReference type="NCBI Taxonomy" id="301880"/>
    <lineage>
        <taxon>Eukaryota</taxon>
        <taxon>Viridiplantae</taxon>
        <taxon>Streptophyta</taxon>
        <taxon>Embryophyta</taxon>
        <taxon>Tracheophyta</taxon>
        <taxon>Spermatophyta</taxon>
        <taxon>Magnoliopsida</taxon>
        <taxon>eudicotyledons</taxon>
        <taxon>Gunneridae</taxon>
        <taxon>Pentapetalae</taxon>
        <taxon>asterids</taxon>
        <taxon>campanulids</taxon>
        <taxon>Asterales</taxon>
        <taxon>Asteraceae</taxon>
        <taxon>Asteroideae</taxon>
        <taxon>Anthemideae</taxon>
        <taxon>Anthemidinae</taxon>
        <taxon>Tanacetum</taxon>
    </lineage>
</organism>
<dbReference type="PANTHER" id="PTHR33067">
    <property type="entry name" value="RNA-DIRECTED DNA POLYMERASE-RELATED"/>
    <property type="match status" value="1"/>
</dbReference>
<comment type="caution">
    <text evidence="1">The sequence shown here is derived from an EMBL/GenBank/DDBJ whole genome shotgun (WGS) entry which is preliminary data.</text>
</comment>
<dbReference type="Proteomes" id="UP001151760">
    <property type="component" value="Unassembled WGS sequence"/>
</dbReference>
<name>A0ABQ5G4Y1_9ASTR</name>
<dbReference type="CDD" id="cd00303">
    <property type="entry name" value="retropepsin_like"/>
    <property type="match status" value="1"/>
</dbReference>
<dbReference type="InterPro" id="IPR021109">
    <property type="entry name" value="Peptidase_aspartic_dom_sf"/>
</dbReference>
<gene>
    <name evidence="1" type="ORF">Tco_1029882</name>
</gene>
<protein>
    <submittedName>
        <fullName evidence="1">Transposon ty3-I gag-pol polyprotein isoform X1</fullName>
    </submittedName>
</protein>
<proteinExistence type="predicted"/>
<reference evidence="1" key="2">
    <citation type="submission" date="2022-01" db="EMBL/GenBank/DDBJ databases">
        <authorList>
            <person name="Yamashiro T."/>
            <person name="Shiraishi A."/>
            <person name="Satake H."/>
            <person name="Nakayama K."/>
        </authorList>
    </citation>
    <scope>NUCLEOTIDE SEQUENCE</scope>
</reference>
<evidence type="ECO:0000313" key="1">
    <source>
        <dbReference type="EMBL" id="GJT70596.1"/>
    </source>
</evidence>
<dbReference type="EMBL" id="BQNB010018091">
    <property type="protein sequence ID" value="GJT70596.1"/>
    <property type="molecule type" value="Genomic_DNA"/>
</dbReference>
<dbReference type="PANTHER" id="PTHR33067:SF35">
    <property type="entry name" value="ASPARTIC PEPTIDASE DDI1-TYPE DOMAIN-CONTAINING PROTEIN"/>
    <property type="match status" value="1"/>
</dbReference>